<evidence type="ECO:0000313" key="2">
    <source>
        <dbReference type="EMBL" id="KAK1620113.1"/>
    </source>
</evidence>
<dbReference type="Proteomes" id="UP001231189">
    <property type="component" value="Unassembled WGS sequence"/>
</dbReference>
<dbReference type="EMBL" id="JAUUTY010000006">
    <property type="protein sequence ID" value="KAK1620069.1"/>
    <property type="molecule type" value="Genomic_DNA"/>
</dbReference>
<dbReference type="AlphaFoldDB" id="A0AAD8RI63"/>
<accession>A0AAD8RI63</accession>
<keyword evidence="3" id="KW-1185">Reference proteome</keyword>
<comment type="caution">
    <text evidence="1">The sequence shown here is derived from an EMBL/GenBank/DDBJ whole genome shotgun (WGS) entry which is preliminary data.</text>
</comment>
<name>A0AAD8RI63_LOLMU</name>
<organism evidence="1 3">
    <name type="scientific">Lolium multiflorum</name>
    <name type="common">Italian ryegrass</name>
    <name type="synonym">Lolium perenne subsp. multiflorum</name>
    <dbReference type="NCBI Taxonomy" id="4521"/>
    <lineage>
        <taxon>Eukaryota</taxon>
        <taxon>Viridiplantae</taxon>
        <taxon>Streptophyta</taxon>
        <taxon>Embryophyta</taxon>
        <taxon>Tracheophyta</taxon>
        <taxon>Spermatophyta</taxon>
        <taxon>Magnoliopsida</taxon>
        <taxon>Liliopsida</taxon>
        <taxon>Poales</taxon>
        <taxon>Poaceae</taxon>
        <taxon>BOP clade</taxon>
        <taxon>Pooideae</taxon>
        <taxon>Poodae</taxon>
        <taxon>Poeae</taxon>
        <taxon>Poeae Chloroplast Group 2 (Poeae type)</taxon>
        <taxon>Loliodinae</taxon>
        <taxon>Loliinae</taxon>
        <taxon>Lolium</taxon>
    </lineage>
</organism>
<dbReference type="EMBL" id="JAUUTY010000006">
    <property type="protein sequence ID" value="KAK1620113.1"/>
    <property type="molecule type" value="Genomic_DNA"/>
</dbReference>
<gene>
    <name evidence="1" type="ORF">QYE76_025586</name>
    <name evidence="2" type="ORF">QYE76_025630</name>
</gene>
<sequence>MSSTGDQNRAATEQWSAPALATALTAVIDLIPVHAAGAACAGNLDGHATGGIALTPANCSSDSLLNDISGDIRESVSLTPPLLHSSHQLHRSVRFQSYSLA</sequence>
<reference evidence="1" key="1">
    <citation type="submission" date="2023-07" db="EMBL/GenBank/DDBJ databases">
        <title>A chromosome-level genome assembly of Lolium multiflorum.</title>
        <authorList>
            <person name="Chen Y."/>
            <person name="Copetti D."/>
            <person name="Kolliker R."/>
            <person name="Studer B."/>
        </authorList>
    </citation>
    <scope>NUCLEOTIDE SEQUENCE</scope>
    <source>
        <strain evidence="1">02402/16</strain>
        <tissue evidence="1">Leaf</tissue>
    </source>
</reference>
<evidence type="ECO:0000313" key="1">
    <source>
        <dbReference type="EMBL" id="KAK1620069.1"/>
    </source>
</evidence>
<proteinExistence type="predicted"/>
<protein>
    <submittedName>
        <fullName evidence="1">Uncharacterized protein</fullName>
    </submittedName>
</protein>
<evidence type="ECO:0000313" key="3">
    <source>
        <dbReference type="Proteomes" id="UP001231189"/>
    </source>
</evidence>